<evidence type="ECO:0000259" key="2">
    <source>
        <dbReference type="PROSITE" id="PS51737"/>
    </source>
</evidence>
<name>A0ABP6L051_9ACTN</name>
<evidence type="ECO:0000313" key="4">
    <source>
        <dbReference type="Proteomes" id="UP001501532"/>
    </source>
</evidence>
<dbReference type="Pfam" id="PF13408">
    <property type="entry name" value="Zn_ribbon_recom"/>
    <property type="match status" value="1"/>
</dbReference>
<sequence length="326" mass="36371">MSVFGGMSKGERKRIKIRVRTAMSSQAQLQGRYLGGRPPYGYRITDAGPHPNPSKAAAGQLIHKLEPDPVAAPIVQRIFTMLTREGIPCPSAHDAARNPHWAKTAWQQGAVRAILINPRYTGYEIWNKQRKEERLLDVDDVTLGHTSRMTHNPAEESIRSNEPAHEAIISPSRFDTVQALRRPRARNQGRRERAGKQGARPYALRGRVRCSLCGRKMQPATIRSRVYYRCECKEEEAALYPDLTHPRTVYPREDSVCQALDRWIARAFALDRLSATIEALTHASAAASTAEGPAGQGRGAEEARRAPRRAPEEAVPARRATEPADH</sequence>
<dbReference type="Proteomes" id="UP001501532">
    <property type="component" value="Unassembled WGS sequence"/>
</dbReference>
<feature type="compositionally biased region" description="Basic and acidic residues" evidence="1">
    <location>
        <begin position="153"/>
        <end position="165"/>
    </location>
</feature>
<dbReference type="Gene3D" id="3.90.1750.20">
    <property type="entry name" value="Putative Large Serine Recombinase, Chain B, Domain 2"/>
    <property type="match status" value="1"/>
</dbReference>
<dbReference type="EMBL" id="BAAAUF010000002">
    <property type="protein sequence ID" value="GAA3026098.1"/>
    <property type="molecule type" value="Genomic_DNA"/>
</dbReference>
<evidence type="ECO:0000313" key="3">
    <source>
        <dbReference type="EMBL" id="GAA3026098.1"/>
    </source>
</evidence>
<organism evidence="3 4">
    <name type="scientific">Streptomyces glomeratus</name>
    <dbReference type="NCBI Taxonomy" id="284452"/>
    <lineage>
        <taxon>Bacteria</taxon>
        <taxon>Bacillati</taxon>
        <taxon>Actinomycetota</taxon>
        <taxon>Actinomycetes</taxon>
        <taxon>Kitasatosporales</taxon>
        <taxon>Streptomycetaceae</taxon>
        <taxon>Streptomyces</taxon>
    </lineage>
</organism>
<dbReference type="InterPro" id="IPR011109">
    <property type="entry name" value="DNA_bind_recombinase_dom"/>
</dbReference>
<feature type="compositionally biased region" description="Low complexity" evidence="1">
    <location>
        <begin position="284"/>
        <end position="293"/>
    </location>
</feature>
<comment type="caution">
    <text evidence="3">The sequence shown here is derived from an EMBL/GenBank/DDBJ whole genome shotgun (WGS) entry which is preliminary data.</text>
</comment>
<evidence type="ECO:0000256" key="1">
    <source>
        <dbReference type="SAM" id="MobiDB-lite"/>
    </source>
</evidence>
<accession>A0ABP6L051</accession>
<protein>
    <recommendedName>
        <fullName evidence="2">Recombinase domain-containing protein</fullName>
    </recommendedName>
</protein>
<dbReference type="PANTHER" id="PTHR30461">
    <property type="entry name" value="DNA-INVERTASE FROM LAMBDOID PROPHAGE"/>
    <property type="match status" value="1"/>
</dbReference>
<dbReference type="Pfam" id="PF07508">
    <property type="entry name" value="Recombinase"/>
    <property type="match status" value="1"/>
</dbReference>
<gene>
    <name evidence="3" type="ORF">GCM10010448_04990</name>
</gene>
<reference evidence="4" key="1">
    <citation type="journal article" date="2019" name="Int. J. Syst. Evol. Microbiol.">
        <title>The Global Catalogue of Microorganisms (GCM) 10K type strain sequencing project: providing services to taxonomists for standard genome sequencing and annotation.</title>
        <authorList>
            <consortium name="The Broad Institute Genomics Platform"/>
            <consortium name="The Broad Institute Genome Sequencing Center for Infectious Disease"/>
            <person name="Wu L."/>
            <person name="Ma J."/>
        </authorList>
    </citation>
    <scope>NUCLEOTIDE SEQUENCE [LARGE SCALE GENOMIC DNA]</scope>
    <source>
        <strain evidence="4">JCM 9091</strain>
    </source>
</reference>
<dbReference type="InterPro" id="IPR038109">
    <property type="entry name" value="DNA_bind_recomb_sf"/>
</dbReference>
<dbReference type="RefSeq" id="WP_234515763.1">
    <property type="nucleotide sequence ID" value="NZ_BAAAUF010000002.1"/>
</dbReference>
<proteinExistence type="predicted"/>
<keyword evidence="4" id="KW-1185">Reference proteome</keyword>
<feature type="compositionally biased region" description="Basic and acidic residues" evidence="1">
    <location>
        <begin position="299"/>
        <end position="326"/>
    </location>
</feature>
<dbReference type="InterPro" id="IPR025827">
    <property type="entry name" value="Zn_ribbon_recom_dom"/>
</dbReference>
<feature type="domain" description="Recombinase" evidence="2">
    <location>
        <begin position="39"/>
        <end position="187"/>
    </location>
</feature>
<feature type="region of interest" description="Disordered" evidence="1">
    <location>
        <begin position="146"/>
        <end position="167"/>
    </location>
</feature>
<feature type="region of interest" description="Disordered" evidence="1">
    <location>
        <begin position="284"/>
        <end position="326"/>
    </location>
</feature>
<dbReference type="InterPro" id="IPR050639">
    <property type="entry name" value="SSR_resolvase"/>
</dbReference>
<dbReference type="PANTHER" id="PTHR30461:SF23">
    <property type="entry name" value="DNA RECOMBINASE-RELATED"/>
    <property type="match status" value="1"/>
</dbReference>
<dbReference type="PROSITE" id="PS51737">
    <property type="entry name" value="RECOMBINASE_DNA_BIND"/>
    <property type="match status" value="1"/>
</dbReference>